<gene>
    <name evidence="2" type="ORF">ENG67_04455</name>
</gene>
<name>A0A7C0XBA2_UNCW3</name>
<accession>A0A7C0XBA2</accession>
<organism evidence="2">
    <name type="scientific">candidate division WOR-3 bacterium</name>
    <dbReference type="NCBI Taxonomy" id="2052148"/>
    <lineage>
        <taxon>Bacteria</taxon>
        <taxon>Bacteria division WOR-3</taxon>
    </lineage>
</organism>
<dbReference type="EMBL" id="DRBW01000173">
    <property type="protein sequence ID" value="HDM90442.1"/>
    <property type="molecule type" value="Genomic_DNA"/>
</dbReference>
<sequence length="180" mass="19496">MKKLLAAGIMLAFTSLNAQMLSFGLRGGVQRISNEGSENYPAIGLFATAKPPLINAGFQISADYFGKKSEIAIGFCERKTKILALDASLFYNVHIPTTPLTLYFGIGGGIQSWTTEVKGFECGNSKDTDNHTDVHALLGTRVKPPLSPVGAVFELKYSKVFLEDDNLNDLGFMGGLYFGF</sequence>
<feature type="chain" id="PRO_5027605182" description="Outer membrane protein beta-barrel domain-containing protein" evidence="1">
    <location>
        <begin position="19"/>
        <end position="180"/>
    </location>
</feature>
<evidence type="ECO:0000313" key="2">
    <source>
        <dbReference type="EMBL" id="HDM90442.1"/>
    </source>
</evidence>
<dbReference type="Proteomes" id="UP000885931">
    <property type="component" value="Unassembled WGS sequence"/>
</dbReference>
<dbReference type="AlphaFoldDB" id="A0A7C0XBA2"/>
<comment type="caution">
    <text evidence="2">The sequence shown here is derived from an EMBL/GenBank/DDBJ whole genome shotgun (WGS) entry which is preliminary data.</text>
</comment>
<evidence type="ECO:0008006" key="3">
    <source>
        <dbReference type="Google" id="ProtNLM"/>
    </source>
</evidence>
<keyword evidence="1" id="KW-0732">Signal</keyword>
<proteinExistence type="predicted"/>
<protein>
    <recommendedName>
        <fullName evidence="3">Outer membrane protein beta-barrel domain-containing protein</fullName>
    </recommendedName>
</protein>
<reference evidence="2" key="1">
    <citation type="journal article" date="2020" name="mSystems">
        <title>Genome- and Community-Level Interaction Insights into Carbon Utilization and Element Cycling Functions of Hydrothermarchaeota in Hydrothermal Sediment.</title>
        <authorList>
            <person name="Zhou Z."/>
            <person name="Liu Y."/>
            <person name="Xu W."/>
            <person name="Pan J."/>
            <person name="Luo Z.H."/>
            <person name="Li M."/>
        </authorList>
    </citation>
    <scope>NUCLEOTIDE SEQUENCE [LARGE SCALE GENOMIC DNA]</scope>
    <source>
        <strain evidence="2">HyVt-237</strain>
    </source>
</reference>
<feature type="signal peptide" evidence="1">
    <location>
        <begin position="1"/>
        <end position="18"/>
    </location>
</feature>
<evidence type="ECO:0000256" key="1">
    <source>
        <dbReference type="SAM" id="SignalP"/>
    </source>
</evidence>